<dbReference type="GO" id="GO:0005794">
    <property type="term" value="C:Golgi apparatus"/>
    <property type="evidence" value="ECO:0007669"/>
    <property type="project" value="TreeGrafter"/>
</dbReference>
<evidence type="ECO:0000313" key="7">
    <source>
        <dbReference type="EMBL" id="CAD7401270.1"/>
    </source>
</evidence>
<proteinExistence type="predicted"/>
<keyword evidence="3" id="KW-0597">Phosphoprotein</keyword>
<dbReference type="AlphaFoldDB" id="A0A7R9CRL0"/>
<name>A0A7R9CRL0_TIMPO</name>
<feature type="coiled-coil region" evidence="5">
    <location>
        <begin position="72"/>
        <end position="270"/>
    </location>
</feature>
<feature type="coiled-coil region" evidence="5">
    <location>
        <begin position="426"/>
        <end position="517"/>
    </location>
</feature>
<evidence type="ECO:0000256" key="5">
    <source>
        <dbReference type="SAM" id="Coils"/>
    </source>
</evidence>
<feature type="coiled-coil region" evidence="5">
    <location>
        <begin position="306"/>
        <end position="340"/>
    </location>
</feature>
<reference evidence="7" key="1">
    <citation type="submission" date="2020-11" db="EMBL/GenBank/DDBJ databases">
        <authorList>
            <person name="Tran Van P."/>
        </authorList>
    </citation>
    <scope>NUCLEOTIDE SEQUENCE</scope>
</reference>
<feature type="region of interest" description="Disordered" evidence="6">
    <location>
        <begin position="571"/>
        <end position="598"/>
    </location>
</feature>
<feature type="compositionally biased region" description="Polar residues" evidence="6">
    <location>
        <begin position="579"/>
        <end position="588"/>
    </location>
</feature>
<accession>A0A7R9CRL0</accession>
<sequence>MAVVLLSWTKKDVAWGATNIKTPYRDFGRLRTLAVKLKKKVGDLTVQLGQGETEKKKMIAERSELVAKISLMSDQAKSLQALHQEYDRLQDQLEKNKSETKSLQKSFDVLSNESAAAKLQLQEYSEEKERLCKELDVYAKDKQRLEASFKELRSQIQNMAKEKEADNITRKEIEIDLNRLGEEVKLAERKLSEEIERHQSTRELLEASKQECKKRSVLSLEMEDYEKSVSDLTQQLSAERATLKELEGHLETQREINKGLQDQVHMMEQRVLGEEARATEFKEQLSAARTRQADSDAVLSERNVTLAELIHQLEQQKEHCESLSLQLAELSAEKNKLFESSKARQDLLMGQVVSLEDQLTNLKYSLGKREGELSDLQEEFRQYKVRAQSVLRQKARGDESSSFSRDELLEETNELRKTADTLRTCLEETGSQLQSALQEQATLKEERTRALQRCQALSDSLSEAREENHRLQEQVSAAVSEQREALRSQKIQHDTLIHCYKQQLEELEGRLATETATLKGQLGAVEQLAHHSLEAPPVRRLSQHAQLWENRTSNTAEFTPVKMDLNMALSEREEGEVSNELSPASTSPGAELSLTKEQLSDSERRIRHLSALLSEAEQDLAKLTQLNGVLKEEIRRQQRSVEREQHAQNFEYLKNVVLKVVLMRKVLQRDGALIYTCGQAHSETLA</sequence>
<protein>
    <submittedName>
        <fullName evidence="7">Uncharacterized protein</fullName>
    </submittedName>
</protein>
<evidence type="ECO:0000256" key="6">
    <source>
        <dbReference type="SAM" id="MobiDB-lite"/>
    </source>
</evidence>
<dbReference type="PANTHER" id="PTHR18902">
    <property type="entry name" value="NUCLEAR MITOTIC APPARATUS PROTEIN 1-RELATED"/>
    <property type="match status" value="1"/>
</dbReference>
<keyword evidence="4 5" id="KW-0175">Coiled coil</keyword>
<organism evidence="7">
    <name type="scientific">Timema poppense</name>
    <name type="common">Walking stick</name>
    <dbReference type="NCBI Taxonomy" id="170557"/>
    <lineage>
        <taxon>Eukaryota</taxon>
        <taxon>Metazoa</taxon>
        <taxon>Ecdysozoa</taxon>
        <taxon>Arthropoda</taxon>
        <taxon>Hexapoda</taxon>
        <taxon>Insecta</taxon>
        <taxon>Pterygota</taxon>
        <taxon>Neoptera</taxon>
        <taxon>Polyneoptera</taxon>
        <taxon>Phasmatodea</taxon>
        <taxon>Timematodea</taxon>
        <taxon>Timematoidea</taxon>
        <taxon>Timematidae</taxon>
        <taxon>Timema</taxon>
    </lineage>
</organism>
<feature type="coiled-coil region" evidence="5">
    <location>
        <begin position="599"/>
        <end position="640"/>
    </location>
</feature>
<evidence type="ECO:0000256" key="4">
    <source>
        <dbReference type="ARBA" id="ARBA00023054"/>
    </source>
</evidence>
<dbReference type="EMBL" id="OD001270">
    <property type="protein sequence ID" value="CAD7401270.1"/>
    <property type="molecule type" value="Genomic_DNA"/>
</dbReference>
<evidence type="ECO:0000256" key="3">
    <source>
        <dbReference type="ARBA" id="ARBA00022553"/>
    </source>
</evidence>
<evidence type="ECO:0000256" key="2">
    <source>
        <dbReference type="ARBA" id="ARBA00022490"/>
    </source>
</evidence>
<dbReference type="PANTHER" id="PTHR18902:SF25">
    <property type="entry name" value="GRIP AND COILED-COIL DOMAIN-CONTAINING PROTEIN 2"/>
    <property type="match status" value="1"/>
</dbReference>
<evidence type="ECO:0000256" key="1">
    <source>
        <dbReference type="ARBA" id="ARBA00004496"/>
    </source>
</evidence>
<gene>
    <name evidence="7" type="ORF">TPSB3V08_LOCUS3011</name>
</gene>
<dbReference type="InterPro" id="IPR051841">
    <property type="entry name" value="MT-Golgi_org_protein"/>
</dbReference>
<keyword evidence="2" id="KW-0963">Cytoplasm</keyword>
<comment type="subcellular location">
    <subcellularLocation>
        <location evidence="1">Cytoplasm</location>
    </subcellularLocation>
</comment>